<dbReference type="EMBL" id="FWEV01000325">
    <property type="protein sequence ID" value="SLM32825.1"/>
    <property type="molecule type" value="Genomic_DNA"/>
</dbReference>
<evidence type="ECO:0000313" key="2">
    <source>
        <dbReference type="EMBL" id="SLM32825.1"/>
    </source>
</evidence>
<evidence type="ECO:0000313" key="3">
    <source>
        <dbReference type="Proteomes" id="UP000191931"/>
    </source>
</evidence>
<reference evidence="1" key="1">
    <citation type="submission" date="2012-10" db="EMBL/GenBank/DDBJ databases">
        <authorList>
            <person name="Lefevre C."/>
        </authorList>
    </citation>
    <scope>NUCLEOTIDE SEQUENCE</scope>
    <source>
        <strain evidence="1">BW-1</strain>
    </source>
</reference>
<reference evidence="1" key="2">
    <citation type="submission" date="2012-12" db="EMBL/GenBank/DDBJ databases">
        <title>Region harboring genes involved in magnetosome formation of Candidatus Desulfamplus magnetosmortis.</title>
        <authorList>
            <person name="Lefevre C.T."/>
            <person name="Bazylinski D.A."/>
        </authorList>
    </citation>
    <scope>NUCLEOTIDE SEQUENCE</scope>
    <source>
        <strain evidence="1">BW-1</strain>
    </source>
</reference>
<gene>
    <name evidence="1" type="ORF">DEMABW1_80168</name>
    <name evidence="2" type="ORF">MTBBW1_80168</name>
</gene>
<accession>L0R4I1</accession>
<reference evidence="2 3" key="3">
    <citation type="submission" date="2017-03" db="EMBL/GenBank/DDBJ databases">
        <authorList>
            <person name="Afonso C.L."/>
            <person name="Miller P.J."/>
            <person name="Scott M.A."/>
            <person name="Spackman E."/>
            <person name="Goraichik I."/>
            <person name="Dimitrov K.M."/>
            <person name="Suarez D.L."/>
            <person name="Swayne D.E."/>
        </authorList>
    </citation>
    <scope>NUCLEOTIDE SEQUENCE [LARGE SCALE GENOMIC DNA]</scope>
    <source>
        <strain evidence="2">PRJEB14757</strain>
    </source>
</reference>
<protein>
    <submittedName>
        <fullName evidence="1">Uncharacterized protein</fullName>
    </submittedName>
</protein>
<evidence type="ECO:0000313" key="1">
    <source>
        <dbReference type="EMBL" id="CCO06774.1"/>
    </source>
</evidence>
<dbReference type="EMBL" id="HF547348">
    <property type="protein sequence ID" value="CCO06774.1"/>
    <property type="molecule type" value="Genomic_DNA"/>
</dbReference>
<dbReference type="AlphaFoldDB" id="L0R4I1"/>
<sequence>MVNHINTWKINLSAPCGIYKSDMGYQSAQTENDTLAIKDNEAA</sequence>
<proteinExistence type="predicted"/>
<name>L0R4I1_9BACT</name>
<organism evidence="1">
    <name type="scientific">Desulfamplus magnetovallimortis</name>
    <dbReference type="NCBI Taxonomy" id="1246637"/>
    <lineage>
        <taxon>Bacteria</taxon>
        <taxon>Pseudomonadati</taxon>
        <taxon>Thermodesulfobacteriota</taxon>
        <taxon>Desulfobacteria</taxon>
        <taxon>Desulfobacterales</taxon>
        <taxon>Desulfobacteraceae</taxon>
        <taxon>Desulfamplus</taxon>
    </lineage>
</organism>
<keyword evidence="3" id="KW-1185">Reference proteome</keyword>
<dbReference type="Proteomes" id="UP000191931">
    <property type="component" value="Unassembled WGS sequence"/>
</dbReference>